<reference evidence="1 2" key="1">
    <citation type="journal article" date="2020" name="Nat. Commun.">
        <title>The structures of two archaeal type IV pili illuminate evolutionary relationships.</title>
        <authorList>
            <person name="Wang F."/>
            <person name="Baquero D.P."/>
            <person name="Su Z."/>
            <person name="Beltran L.C."/>
            <person name="Prangishvili D."/>
            <person name="Krupovic M."/>
            <person name="Egelman E.H."/>
        </authorList>
    </citation>
    <scope>NUCLEOTIDE SEQUENCE [LARGE SCALE GENOMIC DNA]</scope>
    <source>
        <strain evidence="1 2">2GA</strain>
    </source>
</reference>
<organism evidence="1 2">
    <name type="scientific">Pyrobaculum arsenaticum</name>
    <dbReference type="NCBI Taxonomy" id="121277"/>
    <lineage>
        <taxon>Archaea</taxon>
        <taxon>Thermoproteota</taxon>
        <taxon>Thermoprotei</taxon>
        <taxon>Thermoproteales</taxon>
        <taxon>Thermoproteaceae</taxon>
        <taxon>Pyrobaculum</taxon>
    </lineage>
</organism>
<comment type="caution">
    <text evidence="1">The sequence shown here is derived from an EMBL/GenBank/DDBJ whole genome shotgun (WGS) entry which is preliminary data.</text>
</comment>
<dbReference type="RefSeq" id="WP_011899721.1">
    <property type="nucleotide sequence ID" value="NZ_JAAVJF010000003.1"/>
</dbReference>
<dbReference type="EMBL" id="JAAVJF010000003">
    <property type="protein sequence ID" value="NYR15798.1"/>
    <property type="molecule type" value="Genomic_DNA"/>
</dbReference>
<gene>
    <name evidence="1" type="ORF">HC235_07585</name>
</gene>
<sequence>MHIRTFIDERGEPIARIVSEDGTHVVSVDVFKELEKPPEGAEVLEIAGRYKVYVKRRPFLNGQCEFVYFQFPQGVQLINAKYVGPDDPDVVIPELLKAAEEEA</sequence>
<proteinExistence type="predicted"/>
<accession>A0A7L4PA40</accession>
<dbReference type="Proteomes" id="UP000554766">
    <property type="component" value="Unassembled WGS sequence"/>
</dbReference>
<protein>
    <submittedName>
        <fullName evidence="1">Uncharacterized protein</fullName>
    </submittedName>
</protein>
<dbReference type="GeneID" id="5054082"/>
<dbReference type="OMA" id="CEFVYFQ"/>
<evidence type="ECO:0000313" key="2">
    <source>
        <dbReference type="Proteomes" id="UP000554766"/>
    </source>
</evidence>
<keyword evidence="2" id="KW-1185">Reference proteome</keyword>
<name>A0A7L4PA40_9CREN</name>
<dbReference type="AlphaFoldDB" id="A0A7L4PA40"/>
<evidence type="ECO:0000313" key="1">
    <source>
        <dbReference type="EMBL" id="NYR15798.1"/>
    </source>
</evidence>